<comment type="caution">
    <text evidence="1">The sequence shown here is derived from an EMBL/GenBank/DDBJ whole genome shotgun (WGS) entry which is preliminary data.</text>
</comment>
<accession>A0AAE0KUQ4</accession>
<evidence type="ECO:0000313" key="1">
    <source>
        <dbReference type="EMBL" id="KAK3261436.1"/>
    </source>
</evidence>
<organism evidence="1 2">
    <name type="scientific">Cymbomonas tetramitiformis</name>
    <dbReference type="NCBI Taxonomy" id="36881"/>
    <lineage>
        <taxon>Eukaryota</taxon>
        <taxon>Viridiplantae</taxon>
        <taxon>Chlorophyta</taxon>
        <taxon>Pyramimonadophyceae</taxon>
        <taxon>Pyramimonadales</taxon>
        <taxon>Pyramimonadaceae</taxon>
        <taxon>Cymbomonas</taxon>
    </lineage>
</organism>
<dbReference type="AlphaFoldDB" id="A0AAE0KUQ4"/>
<keyword evidence="2" id="KW-1185">Reference proteome</keyword>
<proteinExistence type="predicted"/>
<sequence>MSSTLAPPSTGIFSPTTSHLDLALMEQLLSDYNLVAPADPNLVGRILHFASRLDDVVAYVRRVPYCSHLECVWHMWTKGSEPSDSDGGLLRGSPLRAEFLAQLSAVRSQNQPALLTLARPVHVAQPAVAPIIPEALPSQDPASPFKAHYRTAVLIVARYEFLMELVEYVRTEMPNVPFDATYVLITSYYVTARLTKQPFITALSEDRDLLRLGSEPFTTVSLRRENLRRFVMEKFPTAAFERVLARTGYLGRPIAQGAGLFPVPPMIGAPSPSVGEATGVPPAEPVHPAASRPCPLCGSTAHNYYAGHYTHEGPITRACNRVKRVDGVKMKCVKKHAFSGPLMSPCEYTETTDGSASSQQAVRGLHALTLKELLYWYRTPDGCPVPLGTPTFAAYTDNAQVVKKQLLTLGARLYSGAHLNPNRGVLEGPLHYEHWCATQIGSVYCPVKDKFKNIWNARTSRHQGEMAQVFKRVLNGTVHADGQFECTRIFVDDGHNVYDHQLGKVESDRRAFAEIDRLAALGVQASAHKTFLPAPVKEYVAREIHSESLTVTVSDARAEKYSAAAGDLLRKYPPGTQVPRRELAGVIGKLQFVAPPIVGGQNMLSPLYEARDAFVNPLVASAPAKMRWDDGVLVHLDDQARGELSRFLPCYFSEVGNLPRYFSEVDSFLPVTSGGGQLLAPLLLGGGQLLAPLLLRGGQLLAPFAVYANPDYALIREYLQHSLQCQRKSPYDTSGTFVLLVWDTYDWWYLVKGGRVLRYYPPGTELFTTPSWERLANADGTYGFGSGRTF</sequence>
<reference evidence="1 2" key="1">
    <citation type="journal article" date="2015" name="Genome Biol. Evol.">
        <title>Comparative Genomics of a Bacterivorous Green Alga Reveals Evolutionary Causalities and Consequences of Phago-Mixotrophic Mode of Nutrition.</title>
        <authorList>
            <person name="Burns J.A."/>
            <person name="Paasch A."/>
            <person name="Narechania A."/>
            <person name="Kim E."/>
        </authorList>
    </citation>
    <scope>NUCLEOTIDE SEQUENCE [LARGE SCALE GENOMIC DNA]</scope>
    <source>
        <strain evidence="1 2">PLY_AMNH</strain>
    </source>
</reference>
<dbReference type="Proteomes" id="UP001190700">
    <property type="component" value="Unassembled WGS sequence"/>
</dbReference>
<gene>
    <name evidence="1" type="ORF">CYMTET_29652</name>
</gene>
<evidence type="ECO:0000313" key="2">
    <source>
        <dbReference type="Proteomes" id="UP001190700"/>
    </source>
</evidence>
<name>A0AAE0KUQ4_9CHLO</name>
<dbReference type="EMBL" id="LGRX02016891">
    <property type="protein sequence ID" value="KAK3261436.1"/>
    <property type="molecule type" value="Genomic_DNA"/>
</dbReference>
<protein>
    <submittedName>
        <fullName evidence="1">Uncharacterized protein</fullName>
    </submittedName>
</protein>